<organism evidence="1 2">
    <name type="scientific">Baudoinia panamericana (strain UAMH 10762)</name>
    <name type="common">Angels' share fungus</name>
    <name type="synonym">Baudoinia compniacensis (strain UAMH 10762)</name>
    <dbReference type="NCBI Taxonomy" id="717646"/>
    <lineage>
        <taxon>Eukaryota</taxon>
        <taxon>Fungi</taxon>
        <taxon>Dikarya</taxon>
        <taxon>Ascomycota</taxon>
        <taxon>Pezizomycotina</taxon>
        <taxon>Dothideomycetes</taxon>
        <taxon>Dothideomycetidae</taxon>
        <taxon>Mycosphaerellales</taxon>
        <taxon>Teratosphaeriaceae</taxon>
        <taxon>Baudoinia</taxon>
    </lineage>
</organism>
<sequence length="87" mass="8975">MAAFGNSPLSAFAQSTTTAFAHREGEGTEQLWSFAPATTGCRDELDAPIKEALCLPPAVRIIAHCGLGQEAQSPAPQPCFGVGASQS</sequence>
<dbReference type="Proteomes" id="UP000011761">
    <property type="component" value="Unassembled WGS sequence"/>
</dbReference>
<dbReference type="EMBL" id="KB445550">
    <property type="protein sequence ID" value="EMD00823.1"/>
    <property type="molecule type" value="Genomic_DNA"/>
</dbReference>
<dbReference type="RefSeq" id="XP_007672007.1">
    <property type="nucleotide sequence ID" value="XM_007673817.1"/>
</dbReference>
<dbReference type="HOGENOM" id="CLU_2483011_0_0_1"/>
<keyword evidence="2" id="KW-1185">Reference proteome</keyword>
<dbReference type="GeneID" id="19107338"/>
<accession>M2M199</accession>
<reference evidence="1 2" key="1">
    <citation type="journal article" date="2012" name="PLoS Pathog.">
        <title>Diverse lifestyles and strategies of plant pathogenesis encoded in the genomes of eighteen Dothideomycetes fungi.</title>
        <authorList>
            <person name="Ohm R.A."/>
            <person name="Feau N."/>
            <person name="Henrissat B."/>
            <person name="Schoch C.L."/>
            <person name="Horwitz B.A."/>
            <person name="Barry K.W."/>
            <person name="Condon B.J."/>
            <person name="Copeland A.C."/>
            <person name="Dhillon B."/>
            <person name="Glaser F."/>
            <person name="Hesse C.N."/>
            <person name="Kosti I."/>
            <person name="LaButti K."/>
            <person name="Lindquist E.A."/>
            <person name="Lucas S."/>
            <person name="Salamov A.A."/>
            <person name="Bradshaw R.E."/>
            <person name="Ciuffetti L."/>
            <person name="Hamelin R.C."/>
            <person name="Kema G.H.J."/>
            <person name="Lawrence C."/>
            <person name="Scott J.A."/>
            <person name="Spatafora J.W."/>
            <person name="Turgeon B.G."/>
            <person name="de Wit P.J.G.M."/>
            <person name="Zhong S."/>
            <person name="Goodwin S.B."/>
            <person name="Grigoriev I.V."/>
        </authorList>
    </citation>
    <scope>NUCLEOTIDE SEQUENCE [LARGE SCALE GENOMIC DNA]</scope>
    <source>
        <strain evidence="1 2">UAMH 10762</strain>
    </source>
</reference>
<dbReference type="AlphaFoldDB" id="M2M199"/>
<protein>
    <submittedName>
        <fullName evidence="1">Uncharacterized protein</fullName>
    </submittedName>
</protein>
<name>M2M199_BAUPA</name>
<proteinExistence type="predicted"/>
<dbReference type="KEGG" id="bcom:BAUCODRAFT_118555"/>
<evidence type="ECO:0000313" key="2">
    <source>
        <dbReference type="Proteomes" id="UP000011761"/>
    </source>
</evidence>
<gene>
    <name evidence="1" type="ORF">BAUCODRAFT_118555</name>
</gene>
<evidence type="ECO:0000313" key="1">
    <source>
        <dbReference type="EMBL" id="EMD00823.1"/>
    </source>
</evidence>